<reference evidence="2" key="2">
    <citation type="journal article" date="2015" name="Data Brief">
        <title>Shoot transcriptome of the giant reed, Arundo donax.</title>
        <authorList>
            <person name="Barrero R.A."/>
            <person name="Guerrero F.D."/>
            <person name="Moolhuijzen P."/>
            <person name="Goolsby J.A."/>
            <person name="Tidwell J."/>
            <person name="Bellgard S.E."/>
            <person name="Bellgard M.I."/>
        </authorList>
    </citation>
    <scope>NUCLEOTIDE SEQUENCE</scope>
    <source>
        <tissue evidence="2">Shoot tissue taken approximately 20 cm above the soil surface</tissue>
    </source>
</reference>
<accession>A0A0A9G3S4</accession>
<reference evidence="2" key="1">
    <citation type="submission" date="2014-09" db="EMBL/GenBank/DDBJ databases">
        <authorList>
            <person name="Magalhaes I.L.F."/>
            <person name="Oliveira U."/>
            <person name="Santos F.R."/>
            <person name="Vidigal T.H.D.A."/>
            <person name="Brescovit A.D."/>
            <person name="Santos A.J."/>
        </authorList>
    </citation>
    <scope>NUCLEOTIDE SEQUENCE</scope>
    <source>
        <tissue evidence="2">Shoot tissue taken approximately 20 cm above the soil surface</tissue>
    </source>
</reference>
<dbReference type="EMBL" id="GBRH01182583">
    <property type="protein sequence ID" value="JAE15313.1"/>
    <property type="molecule type" value="Transcribed_RNA"/>
</dbReference>
<dbReference type="AlphaFoldDB" id="A0A0A9G3S4"/>
<name>A0A0A9G3S4_ARUDO</name>
<organism evidence="2">
    <name type="scientific">Arundo donax</name>
    <name type="common">Giant reed</name>
    <name type="synonym">Donax arundinaceus</name>
    <dbReference type="NCBI Taxonomy" id="35708"/>
    <lineage>
        <taxon>Eukaryota</taxon>
        <taxon>Viridiplantae</taxon>
        <taxon>Streptophyta</taxon>
        <taxon>Embryophyta</taxon>
        <taxon>Tracheophyta</taxon>
        <taxon>Spermatophyta</taxon>
        <taxon>Magnoliopsida</taxon>
        <taxon>Liliopsida</taxon>
        <taxon>Poales</taxon>
        <taxon>Poaceae</taxon>
        <taxon>PACMAD clade</taxon>
        <taxon>Arundinoideae</taxon>
        <taxon>Arundineae</taxon>
        <taxon>Arundo</taxon>
    </lineage>
</organism>
<evidence type="ECO:0000313" key="2">
    <source>
        <dbReference type="EMBL" id="JAE15313.1"/>
    </source>
</evidence>
<sequence length="54" mass="6525">MNPIGNSTHQRWHRTSMPRNCSRCARHKQLAIRKMEIEKPAMTDRPWMREHQPS</sequence>
<feature type="region of interest" description="Disordered" evidence="1">
    <location>
        <begin position="1"/>
        <end position="21"/>
    </location>
</feature>
<evidence type="ECO:0000256" key="1">
    <source>
        <dbReference type="SAM" id="MobiDB-lite"/>
    </source>
</evidence>
<protein>
    <submittedName>
        <fullName evidence="2">Uncharacterized protein</fullName>
    </submittedName>
</protein>
<proteinExistence type="predicted"/>